<evidence type="ECO:0000256" key="1">
    <source>
        <dbReference type="SAM" id="Phobius"/>
    </source>
</evidence>
<organism evidence="2 3">
    <name type="scientific">Halochromatium glycolicum</name>
    <dbReference type="NCBI Taxonomy" id="85075"/>
    <lineage>
        <taxon>Bacteria</taxon>
        <taxon>Pseudomonadati</taxon>
        <taxon>Pseudomonadota</taxon>
        <taxon>Gammaproteobacteria</taxon>
        <taxon>Chromatiales</taxon>
        <taxon>Chromatiaceae</taxon>
        <taxon>Halochromatium</taxon>
    </lineage>
</organism>
<dbReference type="GO" id="GO:0005548">
    <property type="term" value="F:phospholipid transporter activity"/>
    <property type="evidence" value="ECO:0007669"/>
    <property type="project" value="TreeGrafter"/>
</dbReference>
<keyword evidence="1" id="KW-0472">Membrane</keyword>
<evidence type="ECO:0000313" key="2">
    <source>
        <dbReference type="EMBL" id="MBK1705798.1"/>
    </source>
</evidence>
<dbReference type="PANTHER" id="PTHR30188">
    <property type="entry name" value="ABC TRANSPORTER PERMEASE PROTEIN-RELATED"/>
    <property type="match status" value="1"/>
</dbReference>
<dbReference type="EMBL" id="NRSJ01000028">
    <property type="protein sequence ID" value="MBK1705798.1"/>
    <property type="molecule type" value="Genomic_DNA"/>
</dbReference>
<feature type="transmembrane region" description="Helical" evidence="1">
    <location>
        <begin position="36"/>
        <end position="56"/>
    </location>
</feature>
<keyword evidence="1" id="KW-0812">Transmembrane</keyword>
<feature type="transmembrane region" description="Helical" evidence="1">
    <location>
        <begin position="68"/>
        <end position="90"/>
    </location>
</feature>
<dbReference type="GO" id="GO:0043190">
    <property type="term" value="C:ATP-binding cassette (ABC) transporter complex"/>
    <property type="evidence" value="ECO:0007669"/>
    <property type="project" value="InterPro"/>
</dbReference>
<protein>
    <recommendedName>
        <fullName evidence="4">ABC transporter permease</fullName>
    </recommendedName>
</protein>
<dbReference type="AlphaFoldDB" id="A0AAJ0XAX9"/>
<proteinExistence type="predicted"/>
<feature type="transmembrane region" description="Helical" evidence="1">
    <location>
        <begin position="187"/>
        <end position="206"/>
    </location>
</feature>
<dbReference type="Proteomes" id="UP001296776">
    <property type="component" value="Unassembled WGS sequence"/>
</dbReference>
<name>A0AAJ0XAX9_9GAMM</name>
<reference evidence="2" key="1">
    <citation type="submission" date="2017-08" db="EMBL/GenBank/DDBJ databases">
        <authorList>
            <person name="Imhoff J.F."/>
            <person name="Rahn T."/>
            <person name="Kuenzel S."/>
            <person name="Neulinger S.C."/>
        </authorList>
    </citation>
    <scope>NUCLEOTIDE SEQUENCE</scope>
    <source>
        <strain evidence="2">DSM 11080</strain>
    </source>
</reference>
<evidence type="ECO:0000313" key="3">
    <source>
        <dbReference type="Proteomes" id="UP001296776"/>
    </source>
</evidence>
<reference evidence="2" key="2">
    <citation type="journal article" date="2020" name="Microorganisms">
        <title>Osmotic Adaptation and Compatible Solute Biosynthesis of Phototrophic Bacteria as Revealed from Genome Analyses.</title>
        <authorList>
            <person name="Imhoff J.F."/>
            <person name="Rahn T."/>
            <person name="Kunzel S."/>
            <person name="Keller A."/>
            <person name="Neulinger S.C."/>
        </authorList>
    </citation>
    <scope>NUCLEOTIDE SEQUENCE</scope>
    <source>
        <strain evidence="2">DSM 11080</strain>
    </source>
</reference>
<comment type="caution">
    <text evidence="2">The sequence shown here is derived from an EMBL/GenBank/DDBJ whole genome shotgun (WGS) entry which is preliminary data.</text>
</comment>
<evidence type="ECO:0008006" key="4">
    <source>
        <dbReference type="Google" id="ProtNLM"/>
    </source>
</evidence>
<feature type="transmembrane region" description="Helical" evidence="1">
    <location>
        <begin position="141"/>
        <end position="166"/>
    </location>
</feature>
<dbReference type="Pfam" id="PF02405">
    <property type="entry name" value="MlaE"/>
    <property type="match status" value="1"/>
</dbReference>
<keyword evidence="3" id="KW-1185">Reference proteome</keyword>
<dbReference type="InterPro" id="IPR030802">
    <property type="entry name" value="Permease_MalE"/>
</dbReference>
<sequence length="239" mass="24423">MTLKLCAQLYLAILIGRAQFDLPAFAAALRQAGLSVLPALSLVAAAVGIILGQQAAQTLGWVNLPELVLVPIIYAVVVELTPLLVGVLVAGRAGVALATRQASLVSSGQIDGLLVSGLNPIQFTTGAVLPAMLAMSFALTVWGSLVALGAALLWLAVVADVPLYLFQEALRQALDPLDLLEALSKPLLFAVVIALIATANGSAAGRDASGVGQAATDTMIAAVTAILLIDLAFVLAPWS</sequence>
<accession>A0AAJ0XAX9</accession>
<gene>
    <name evidence="2" type="ORF">CKO40_14855</name>
</gene>
<feature type="transmembrane region" description="Helical" evidence="1">
    <location>
        <begin position="218"/>
        <end position="238"/>
    </location>
</feature>
<keyword evidence="1" id="KW-1133">Transmembrane helix</keyword>